<evidence type="ECO:0000313" key="2">
    <source>
        <dbReference type="Proteomes" id="UP001143674"/>
    </source>
</evidence>
<reference evidence="1" key="1">
    <citation type="submission" date="2021-09" db="EMBL/GenBank/DDBJ databases">
        <title>Genomic analysis of Ralstonia spp.</title>
        <authorList>
            <person name="Aburjaile F."/>
            <person name="Ariute J.C."/>
            <person name="Pais A.K.L."/>
            <person name="Albuquerque G.M.R."/>
            <person name="Silva A.M.F."/>
            <person name="Brenig B."/>
            <person name="Azevedo V."/>
            <person name="Matiuzzi M."/>
            <person name="Ramos R."/>
            <person name="Goes-Neto A."/>
            <person name="Soares S."/>
            <person name="Iseppon A.M.B."/>
            <person name="Souza E."/>
            <person name="Gama M."/>
        </authorList>
    </citation>
    <scope>NUCLEOTIDE SEQUENCE</scope>
    <source>
        <strain evidence="1">B4</strain>
    </source>
</reference>
<protein>
    <submittedName>
        <fullName evidence="1">Uncharacterized protein</fullName>
    </submittedName>
</protein>
<comment type="caution">
    <text evidence="1">The sequence shown here is derived from an EMBL/GenBank/DDBJ whole genome shotgun (WGS) entry which is preliminary data.</text>
</comment>
<dbReference type="RefSeq" id="WP_079693380.1">
    <property type="nucleotide sequence ID" value="NZ_CDRX01000001.1"/>
</dbReference>
<evidence type="ECO:0000313" key="1">
    <source>
        <dbReference type="EMBL" id="MDB0524501.1"/>
    </source>
</evidence>
<dbReference type="AlphaFoldDB" id="A0A7X0UIV8"/>
<name>A0A7X0UIV8_RALSL</name>
<dbReference type="EMBL" id="JAIVEX010000015">
    <property type="protein sequence ID" value="MDB0524501.1"/>
    <property type="molecule type" value="Genomic_DNA"/>
</dbReference>
<gene>
    <name evidence="1" type="ORF">LBW55_23095</name>
</gene>
<proteinExistence type="predicted"/>
<sequence length="75" mass="8155">MQPGATQRIEERPILFMAGIRVPHSVSAKKDAQKESGRRKLAGGLAITAAHILAEALTGFSHNRENLNIDVRGHD</sequence>
<dbReference type="Proteomes" id="UP001143674">
    <property type="component" value="Unassembled WGS sequence"/>
</dbReference>
<organism evidence="1 2">
    <name type="scientific">Ralstonia solanacearum</name>
    <name type="common">Pseudomonas solanacearum</name>
    <dbReference type="NCBI Taxonomy" id="305"/>
    <lineage>
        <taxon>Bacteria</taxon>
        <taxon>Pseudomonadati</taxon>
        <taxon>Pseudomonadota</taxon>
        <taxon>Betaproteobacteria</taxon>
        <taxon>Burkholderiales</taxon>
        <taxon>Burkholderiaceae</taxon>
        <taxon>Ralstonia</taxon>
        <taxon>Ralstonia solanacearum species complex</taxon>
    </lineage>
</organism>
<accession>A0A7X0UIV8</accession>